<dbReference type="Proteomes" id="UP000636960">
    <property type="component" value="Unassembled WGS sequence"/>
</dbReference>
<gene>
    <name evidence="1" type="ORF">Ari01nite_78760</name>
</gene>
<evidence type="ECO:0000313" key="2">
    <source>
        <dbReference type="Proteomes" id="UP000636960"/>
    </source>
</evidence>
<dbReference type="EMBL" id="BOMV01000083">
    <property type="protein sequence ID" value="GIF00412.1"/>
    <property type="molecule type" value="Genomic_DNA"/>
</dbReference>
<accession>A0A919K3V3</accession>
<comment type="caution">
    <text evidence="1">The sequence shown here is derived from an EMBL/GenBank/DDBJ whole genome shotgun (WGS) entry which is preliminary data.</text>
</comment>
<protein>
    <recommendedName>
        <fullName evidence="3">Helix-turn-helix domain-containing protein</fullName>
    </recommendedName>
</protein>
<dbReference type="AlphaFoldDB" id="A0A919K3V3"/>
<evidence type="ECO:0008006" key="3">
    <source>
        <dbReference type="Google" id="ProtNLM"/>
    </source>
</evidence>
<proteinExistence type="predicted"/>
<dbReference type="Pfam" id="PF13384">
    <property type="entry name" value="HTH_23"/>
    <property type="match status" value="1"/>
</dbReference>
<sequence>MYVRQSTVAQVRFNTESTQRQYGLVGTAAEFGWSVKQAAAELGIPADAVYNWLRHGQVPARRGPSGRWCIPWDPATREIYQEKVARSFRLKPMPSA</sequence>
<reference evidence="1" key="1">
    <citation type="submission" date="2021-01" db="EMBL/GenBank/DDBJ databases">
        <title>Whole genome shotgun sequence of Actinoplanes rishiriensis NBRC 108556.</title>
        <authorList>
            <person name="Komaki H."/>
            <person name="Tamura T."/>
        </authorList>
    </citation>
    <scope>NUCLEOTIDE SEQUENCE</scope>
    <source>
        <strain evidence="1">NBRC 108556</strain>
    </source>
</reference>
<dbReference type="RefSeq" id="WP_203788215.1">
    <property type="nucleotide sequence ID" value="NZ_BOMV01000083.1"/>
</dbReference>
<name>A0A919K3V3_9ACTN</name>
<dbReference type="GO" id="GO:0003677">
    <property type="term" value="F:DNA binding"/>
    <property type="evidence" value="ECO:0007669"/>
    <property type="project" value="InterPro"/>
</dbReference>
<dbReference type="Gene3D" id="1.10.260.40">
    <property type="entry name" value="lambda repressor-like DNA-binding domains"/>
    <property type="match status" value="1"/>
</dbReference>
<dbReference type="InterPro" id="IPR010982">
    <property type="entry name" value="Lambda_DNA-bd_dom_sf"/>
</dbReference>
<evidence type="ECO:0000313" key="1">
    <source>
        <dbReference type="EMBL" id="GIF00412.1"/>
    </source>
</evidence>
<keyword evidence="2" id="KW-1185">Reference proteome</keyword>
<organism evidence="1 2">
    <name type="scientific">Paractinoplanes rishiriensis</name>
    <dbReference type="NCBI Taxonomy" id="1050105"/>
    <lineage>
        <taxon>Bacteria</taxon>
        <taxon>Bacillati</taxon>
        <taxon>Actinomycetota</taxon>
        <taxon>Actinomycetes</taxon>
        <taxon>Micromonosporales</taxon>
        <taxon>Micromonosporaceae</taxon>
        <taxon>Paractinoplanes</taxon>
    </lineage>
</organism>